<evidence type="ECO:0000313" key="3">
    <source>
        <dbReference type="Proteomes" id="UP000672038"/>
    </source>
</evidence>
<dbReference type="Proteomes" id="UP000672038">
    <property type="component" value="Chromosome"/>
</dbReference>
<gene>
    <name evidence="2" type="ORF">LFWB_2720</name>
</gene>
<keyword evidence="1" id="KW-0472">Membrane</keyword>
<dbReference type="KEGG" id="pluf:LFWB_2720"/>
<reference evidence="2" key="1">
    <citation type="submission" date="2020-06" db="EMBL/GenBank/DDBJ databases">
        <title>Complete genome sequence of Candidatus Phytoplasma luffae NCHU2019.</title>
        <authorList>
            <person name="Cho S.-T."/>
            <person name="Tan C.-M."/>
            <person name="Li J.-R."/>
            <person name="Chien Y.-Y."/>
            <person name="Chiu Y.-C."/>
            <person name="Yang J.-Y."/>
            <person name="Kuo C.-H."/>
        </authorList>
    </citation>
    <scope>NUCLEOTIDE SEQUENCE</scope>
    <source>
        <strain evidence="2">NCHU2019</strain>
    </source>
</reference>
<evidence type="ECO:0000313" key="2">
    <source>
        <dbReference type="EMBL" id="QTX02842.1"/>
    </source>
</evidence>
<name>A0A975ILW1_LOWBP</name>
<keyword evidence="1" id="KW-1133">Transmembrane helix</keyword>
<keyword evidence="3" id="KW-1185">Reference proteome</keyword>
<keyword evidence="1" id="KW-0812">Transmembrane</keyword>
<organism evidence="2 3">
    <name type="scientific">Loofah witches'-broom phytoplasma</name>
    <dbReference type="NCBI Taxonomy" id="35773"/>
    <lineage>
        <taxon>Bacteria</taxon>
        <taxon>Bacillati</taxon>
        <taxon>Mycoplasmatota</taxon>
        <taxon>Mollicutes</taxon>
        <taxon>Acholeplasmatales</taxon>
        <taxon>Acholeplasmataceae</taxon>
        <taxon>Candidatus Phytoplasma</taxon>
        <taxon>16SrVIII (Loofah witches'-broom group)</taxon>
    </lineage>
</organism>
<sequence>MQNILIILSSVFIALSALNMCVIAFVTINKRLDCVVNGFTRKFIHYNYVFGLILDPIALLSVIYLKFGTKIGNWNSHCMGKFRIQDRK</sequence>
<proteinExistence type="predicted"/>
<dbReference type="EMBL" id="CP054393">
    <property type="protein sequence ID" value="QTX02842.1"/>
    <property type="molecule type" value="Genomic_DNA"/>
</dbReference>
<evidence type="ECO:0000256" key="1">
    <source>
        <dbReference type="SAM" id="Phobius"/>
    </source>
</evidence>
<feature type="transmembrane region" description="Helical" evidence="1">
    <location>
        <begin position="48"/>
        <end position="67"/>
    </location>
</feature>
<accession>A0A975ILW1</accession>
<protein>
    <submittedName>
        <fullName evidence="2">Uncharacterized protein</fullName>
    </submittedName>
</protein>
<dbReference type="AlphaFoldDB" id="A0A975ILW1"/>